<proteinExistence type="predicted"/>
<feature type="domain" description="Cryptic POLO box 2 (CPB2)" evidence="21">
    <location>
        <begin position="398"/>
        <end position="494"/>
    </location>
</feature>
<comment type="catalytic activity">
    <reaction evidence="15">
        <text>L-threonyl-[protein] + ATP = O-phospho-L-threonyl-[protein] + ADP + H(+)</text>
        <dbReference type="Rhea" id="RHEA:46608"/>
        <dbReference type="Rhea" id="RHEA-COMP:11060"/>
        <dbReference type="Rhea" id="RHEA-COMP:11605"/>
        <dbReference type="ChEBI" id="CHEBI:15378"/>
        <dbReference type="ChEBI" id="CHEBI:30013"/>
        <dbReference type="ChEBI" id="CHEBI:30616"/>
        <dbReference type="ChEBI" id="CHEBI:61977"/>
        <dbReference type="ChEBI" id="CHEBI:456216"/>
        <dbReference type="EC" id="2.7.11.21"/>
    </reaction>
</comment>
<dbReference type="InterPro" id="IPR046437">
    <property type="entry name" value="Ser_Thr-PK_POLO_box_1_sf"/>
</dbReference>
<dbReference type="GO" id="GO:0005814">
    <property type="term" value="C:centriole"/>
    <property type="evidence" value="ECO:0007669"/>
    <property type="project" value="UniProtKB-SubCell"/>
</dbReference>
<keyword evidence="10" id="KW-0832">Ubl conjugation</keyword>
<keyword evidence="6" id="KW-0808">Transferase</keyword>
<dbReference type="EMBL" id="MNPL01016454">
    <property type="protein sequence ID" value="OQR70730.1"/>
    <property type="molecule type" value="Genomic_DNA"/>
</dbReference>
<dbReference type="InterPro" id="IPR000719">
    <property type="entry name" value="Prot_kinase_dom"/>
</dbReference>
<gene>
    <name evidence="22" type="ORF">BIW11_11437</name>
</gene>
<keyword evidence="4" id="KW-0963">Cytoplasm</keyword>
<dbReference type="Pfam" id="PF18190">
    <property type="entry name" value="Plk4_PB1"/>
    <property type="match status" value="1"/>
</dbReference>
<keyword evidence="5" id="KW-0723">Serine/threonine-protein kinase</keyword>
<dbReference type="Proteomes" id="UP000192247">
    <property type="component" value="Unassembled WGS sequence"/>
</dbReference>
<dbReference type="Gene3D" id="3.30.200.20">
    <property type="entry name" value="Phosphorylase Kinase, domain 1"/>
    <property type="match status" value="1"/>
</dbReference>
<dbReference type="Gene3D" id="3.30.1120.130">
    <property type="match status" value="1"/>
</dbReference>
<protein>
    <recommendedName>
        <fullName evidence="3">Serine/threonine-protein kinase PLK4</fullName>
        <ecNumber evidence="2">2.7.11.21</ecNumber>
    </recommendedName>
    <alternativeName>
        <fullName evidence="12">Polo-like kinase 4</fullName>
    </alternativeName>
    <alternativeName>
        <fullName evidence="13 14">Serine/threonine-protein kinase SAK</fullName>
    </alternativeName>
</protein>
<feature type="domain" description="Cryptic POLO box 1 (CPB1)" evidence="20">
    <location>
        <begin position="289"/>
        <end position="397"/>
    </location>
</feature>
<evidence type="ECO:0000259" key="19">
    <source>
        <dbReference type="PROSITE" id="PS50078"/>
    </source>
</evidence>
<dbReference type="InParanoid" id="A0A1V9XB14"/>
<dbReference type="SUPFAM" id="SSF82615">
    <property type="entry name" value="Polo-box domain"/>
    <property type="match status" value="1"/>
</dbReference>
<evidence type="ECO:0000313" key="23">
    <source>
        <dbReference type="Proteomes" id="UP000192247"/>
    </source>
</evidence>
<keyword evidence="7 17" id="KW-0547">Nucleotide-binding</keyword>
<evidence type="ECO:0000256" key="12">
    <source>
        <dbReference type="ARBA" id="ARBA00030332"/>
    </source>
</evidence>
<keyword evidence="11" id="KW-0206">Cytoskeleton</keyword>
<evidence type="ECO:0000256" key="10">
    <source>
        <dbReference type="ARBA" id="ARBA00022843"/>
    </source>
</evidence>
<dbReference type="PROSITE" id="PS50011">
    <property type="entry name" value="PROTEIN_KINASE_DOM"/>
    <property type="match status" value="1"/>
</dbReference>
<dbReference type="PANTHER" id="PTHR24345">
    <property type="entry name" value="SERINE/THREONINE-PROTEIN KINASE PLK"/>
    <property type="match status" value="1"/>
</dbReference>
<dbReference type="PROSITE" id="PS50078">
    <property type="entry name" value="POLO_BOX"/>
    <property type="match status" value="1"/>
</dbReference>
<dbReference type="PROSITE" id="PS51985">
    <property type="entry name" value="CPB2"/>
    <property type="match status" value="1"/>
</dbReference>
<reference evidence="22 23" key="1">
    <citation type="journal article" date="2017" name="Gigascience">
        <title>Draft genome of the honey bee ectoparasitic mite, Tropilaelaps mercedesae, is shaped by the parasitic life history.</title>
        <authorList>
            <person name="Dong X."/>
            <person name="Armstrong S.D."/>
            <person name="Xia D."/>
            <person name="Makepeace B.L."/>
            <person name="Darby A.C."/>
            <person name="Kadowaki T."/>
        </authorList>
    </citation>
    <scope>NUCLEOTIDE SEQUENCE [LARGE SCALE GENOMIC DNA]</scope>
    <source>
        <strain evidence="22">Wuxi-XJTLU</strain>
    </source>
</reference>
<evidence type="ECO:0000256" key="1">
    <source>
        <dbReference type="ARBA" id="ARBA00004114"/>
    </source>
</evidence>
<dbReference type="AlphaFoldDB" id="A0A1V9XB14"/>
<feature type="binding site" evidence="17">
    <location>
        <position position="43"/>
    </location>
    <ligand>
        <name>ATP</name>
        <dbReference type="ChEBI" id="CHEBI:30616"/>
    </ligand>
</feature>
<evidence type="ECO:0000256" key="5">
    <source>
        <dbReference type="ARBA" id="ARBA00022527"/>
    </source>
</evidence>
<evidence type="ECO:0000256" key="9">
    <source>
        <dbReference type="ARBA" id="ARBA00022840"/>
    </source>
</evidence>
<sequence length="601" mass="67506">MDLSRELGQTIEDYEVTRLLGKGGFAQVYHAICKKTGVEVAIKMIDKEKMRRAGLTSRVQQEVSIHCRLRHPSILELLTFFEDDGFVYLIVEFCQGGEVQKYLEQRGTFDESEARHFLIQVVHGMQYLQSHRILHRDLSLSNLLLTSEKQVKIADFGLATQLRFADEKHTTMCGTPNYIPPEIATRTEHGLEVDLWSLGCMLYTFLTGAPPFHDTKIRSTLTKVVMSSVHLPVHLSTEARDLIERLLQKNPRQRLPLSEVLSHPFVYRSSSLLKRKPFREARGTDQSKDLSRPCTPLSTTRLKPTRIKSGKLMLSILDSGEVCVEFLKGDNVSNVVRVSADGRWVIAYRSGLAWHPTQPAPLPVDGTNDRHCVDRLPQSLWKKYAIAARFVHLVRQKTVKIVLYQNDISCFLMENGDVELKTSTGKKVSQISDGSVKLNGRVVSLMSLDIQDRELLRSLSLKLKSLEEVISTVDSSPNMYPAIFGRRISADVPSRSNFTLGTNFTSLVDRSPESLTAGHGSDTRGVREVHVDGVGVGKQLEGGGVCVQFYDKTQLSVPTGQKRVAFTDRHGVRTEYPSGSQIPAHVQQRLGYLPKVIQMLK</sequence>
<comment type="catalytic activity">
    <reaction evidence="16">
        <text>L-seryl-[protein] + ATP = O-phospho-L-seryl-[protein] + ADP + H(+)</text>
        <dbReference type="Rhea" id="RHEA:17989"/>
        <dbReference type="Rhea" id="RHEA-COMP:9863"/>
        <dbReference type="Rhea" id="RHEA-COMP:11604"/>
        <dbReference type="ChEBI" id="CHEBI:15378"/>
        <dbReference type="ChEBI" id="CHEBI:29999"/>
        <dbReference type="ChEBI" id="CHEBI:30616"/>
        <dbReference type="ChEBI" id="CHEBI:83421"/>
        <dbReference type="ChEBI" id="CHEBI:456216"/>
        <dbReference type="EC" id="2.7.11.21"/>
    </reaction>
</comment>
<dbReference type="InterPro" id="IPR000959">
    <property type="entry name" value="POLO_box_dom"/>
</dbReference>
<dbReference type="FunFam" id="1.10.510.10:FF:000576">
    <property type="entry name" value="Serine/threonine-protein kinase PLK4"/>
    <property type="match status" value="1"/>
</dbReference>
<dbReference type="Gene3D" id="1.10.510.10">
    <property type="entry name" value="Transferase(Phosphotransferase) domain 1"/>
    <property type="match status" value="1"/>
</dbReference>
<comment type="subcellular location">
    <subcellularLocation>
        <location evidence="1">Cytoplasm</location>
        <location evidence="1">Cytoskeleton</location>
        <location evidence="1">Microtubule organizing center</location>
        <location evidence="1">Centrosome</location>
        <location evidence="1">Centriole</location>
    </subcellularLocation>
</comment>
<name>A0A1V9XB14_9ACAR</name>
<dbReference type="SUPFAM" id="SSF56112">
    <property type="entry name" value="Protein kinase-like (PK-like)"/>
    <property type="match status" value="1"/>
</dbReference>
<dbReference type="InterPro" id="IPR011009">
    <property type="entry name" value="Kinase-like_dom_sf"/>
</dbReference>
<accession>A0A1V9XB14</accession>
<dbReference type="InterPro" id="IPR033699">
    <property type="entry name" value="POLO_box_Plk4_1"/>
</dbReference>
<dbReference type="PROSITE" id="PS00109">
    <property type="entry name" value="PROTEIN_KINASE_TYR"/>
    <property type="match status" value="1"/>
</dbReference>
<keyword evidence="23" id="KW-1185">Reference proteome</keyword>
<evidence type="ECO:0000256" key="17">
    <source>
        <dbReference type="PROSITE-ProRule" id="PRU10141"/>
    </source>
</evidence>
<evidence type="ECO:0000256" key="4">
    <source>
        <dbReference type="ARBA" id="ARBA00022490"/>
    </source>
</evidence>
<dbReference type="FunCoup" id="A0A1V9XB14">
    <property type="interactions" value="223"/>
</dbReference>
<dbReference type="PROSITE" id="PS51984">
    <property type="entry name" value="CPB1"/>
    <property type="match status" value="1"/>
</dbReference>
<feature type="domain" description="POLO box" evidence="19">
    <location>
        <begin position="525"/>
        <end position="601"/>
    </location>
</feature>
<dbReference type="FunFam" id="3.30.200.20:FF:000042">
    <property type="entry name" value="Aurora kinase A"/>
    <property type="match status" value="1"/>
</dbReference>
<evidence type="ECO:0000256" key="16">
    <source>
        <dbReference type="ARBA" id="ARBA00048347"/>
    </source>
</evidence>
<dbReference type="Gene3D" id="3.30.1120.120">
    <property type="match status" value="1"/>
</dbReference>
<dbReference type="STRING" id="418985.A0A1V9XB14"/>
<dbReference type="OrthoDB" id="10004143at2759"/>
<evidence type="ECO:0000259" key="20">
    <source>
        <dbReference type="PROSITE" id="PS51984"/>
    </source>
</evidence>
<keyword evidence="8 22" id="KW-0418">Kinase</keyword>
<dbReference type="CDD" id="cd13114">
    <property type="entry name" value="POLO_box_Plk4_1"/>
    <property type="match status" value="1"/>
</dbReference>
<dbReference type="GO" id="GO:0005524">
    <property type="term" value="F:ATP binding"/>
    <property type="evidence" value="ECO:0007669"/>
    <property type="project" value="UniProtKB-UniRule"/>
</dbReference>
<feature type="domain" description="Protein kinase" evidence="18">
    <location>
        <begin position="14"/>
        <end position="266"/>
    </location>
</feature>
<evidence type="ECO:0000256" key="6">
    <source>
        <dbReference type="ARBA" id="ARBA00022679"/>
    </source>
</evidence>
<dbReference type="Pfam" id="PF00069">
    <property type="entry name" value="Pkinase"/>
    <property type="match status" value="1"/>
</dbReference>
<dbReference type="PROSITE" id="PS00107">
    <property type="entry name" value="PROTEIN_KINASE_ATP"/>
    <property type="match status" value="1"/>
</dbReference>
<keyword evidence="9 17" id="KW-0067">ATP-binding</keyword>
<dbReference type="InterPro" id="IPR008266">
    <property type="entry name" value="Tyr_kinase_AS"/>
</dbReference>
<evidence type="ECO:0000256" key="13">
    <source>
        <dbReference type="ARBA" id="ARBA00030429"/>
    </source>
</evidence>
<dbReference type="InterPro" id="IPR047108">
    <property type="entry name" value="Plk4-like_POLO_box_2_sf"/>
</dbReference>
<evidence type="ECO:0000256" key="8">
    <source>
        <dbReference type="ARBA" id="ARBA00022777"/>
    </source>
</evidence>
<evidence type="ECO:0000256" key="11">
    <source>
        <dbReference type="ARBA" id="ARBA00023212"/>
    </source>
</evidence>
<dbReference type="InterPro" id="IPR033698">
    <property type="entry name" value="POLO_box_Plk4_2"/>
</dbReference>
<dbReference type="GO" id="GO:0004674">
    <property type="term" value="F:protein serine/threonine kinase activity"/>
    <property type="evidence" value="ECO:0007669"/>
    <property type="project" value="UniProtKB-KW"/>
</dbReference>
<evidence type="ECO:0000256" key="14">
    <source>
        <dbReference type="ARBA" id="ARBA00030924"/>
    </source>
</evidence>
<evidence type="ECO:0000256" key="2">
    <source>
        <dbReference type="ARBA" id="ARBA00012424"/>
    </source>
</evidence>
<comment type="caution">
    <text evidence="22">The sequence shown here is derived from an EMBL/GenBank/DDBJ whole genome shotgun (WGS) entry which is preliminary data.</text>
</comment>
<dbReference type="InterPro" id="IPR017441">
    <property type="entry name" value="Protein_kinase_ATP_BS"/>
</dbReference>
<evidence type="ECO:0000256" key="7">
    <source>
        <dbReference type="ARBA" id="ARBA00022741"/>
    </source>
</evidence>
<evidence type="ECO:0000256" key="3">
    <source>
        <dbReference type="ARBA" id="ARBA00020245"/>
    </source>
</evidence>
<evidence type="ECO:0000256" key="15">
    <source>
        <dbReference type="ARBA" id="ARBA00047802"/>
    </source>
</evidence>
<organism evidence="22 23">
    <name type="scientific">Tropilaelaps mercedesae</name>
    <dbReference type="NCBI Taxonomy" id="418985"/>
    <lineage>
        <taxon>Eukaryota</taxon>
        <taxon>Metazoa</taxon>
        <taxon>Ecdysozoa</taxon>
        <taxon>Arthropoda</taxon>
        <taxon>Chelicerata</taxon>
        <taxon>Arachnida</taxon>
        <taxon>Acari</taxon>
        <taxon>Parasitiformes</taxon>
        <taxon>Mesostigmata</taxon>
        <taxon>Gamasina</taxon>
        <taxon>Dermanyssoidea</taxon>
        <taxon>Laelapidae</taxon>
        <taxon>Tropilaelaps</taxon>
    </lineage>
</organism>
<dbReference type="GO" id="GO:0005634">
    <property type="term" value="C:nucleus"/>
    <property type="evidence" value="ECO:0007669"/>
    <property type="project" value="TreeGrafter"/>
</dbReference>
<evidence type="ECO:0000259" key="18">
    <source>
        <dbReference type="PROSITE" id="PS50011"/>
    </source>
</evidence>
<dbReference type="Gene3D" id="2.40.50.930">
    <property type="match status" value="1"/>
</dbReference>
<dbReference type="EC" id="2.7.11.21" evidence="2"/>
<evidence type="ECO:0000313" key="22">
    <source>
        <dbReference type="EMBL" id="OQR70730.1"/>
    </source>
</evidence>
<dbReference type="PANTHER" id="PTHR24345:SF91">
    <property type="entry name" value="SERINE_THREONINE-PROTEIN KINASE PLK4"/>
    <property type="match status" value="1"/>
</dbReference>
<evidence type="ECO:0000259" key="21">
    <source>
        <dbReference type="PROSITE" id="PS51985"/>
    </source>
</evidence>